<dbReference type="GO" id="GO:0043886">
    <property type="term" value="F:structural constituent of carboxysome shell"/>
    <property type="evidence" value="ECO:0007669"/>
    <property type="project" value="UniProtKB-ARBA"/>
</dbReference>
<dbReference type="Pfam" id="PF00132">
    <property type="entry name" value="Hexapep"/>
    <property type="match status" value="1"/>
</dbReference>
<dbReference type="PROSITE" id="PS00101">
    <property type="entry name" value="HEXAPEP_TRANSFERASES"/>
    <property type="match status" value="1"/>
</dbReference>
<sequence>MQQASLNSDQLTKAFSKRQKIFNTLDQTGWAGLLAKGWRVFWMRFAGLSLTGRIATWLATWFTPPYFERRHLARYNSQGYISIQATLYHAALSLGNHIFIDDRVLIYQDEAGGAVVLADRVRILRDTILQTGYGGQIQIGEQTCIQPRCQFSAYQAPISIGSQVQIAPNCAFYSYNHAIVAGQPIMAQPLETKGGIVIEDDVWLGYGVIVLDGVRIGQGAVVAAGAVVTHDVPPNAIAAGVPARVLTYRPERSPDSIDRID</sequence>
<dbReference type="GO" id="GO:0016740">
    <property type="term" value="F:transferase activity"/>
    <property type="evidence" value="ECO:0007669"/>
    <property type="project" value="UniProtKB-KW"/>
</dbReference>
<name>B8HQ92_CYAP4</name>
<evidence type="ECO:0000256" key="2">
    <source>
        <dbReference type="ARBA" id="ARBA00022737"/>
    </source>
</evidence>
<organism evidence="3">
    <name type="scientific">Cyanothece sp. (strain PCC 7425 / ATCC 29141)</name>
    <dbReference type="NCBI Taxonomy" id="395961"/>
    <lineage>
        <taxon>Bacteria</taxon>
        <taxon>Bacillati</taxon>
        <taxon>Cyanobacteriota</taxon>
        <taxon>Cyanophyceae</taxon>
        <taxon>Gomontiellales</taxon>
        <taxon>Cyanothecaceae</taxon>
        <taxon>Cyanothece</taxon>
    </lineage>
</organism>
<dbReference type="GO" id="GO:0031470">
    <property type="term" value="C:carboxysome"/>
    <property type="evidence" value="ECO:0007669"/>
    <property type="project" value="UniProtKB-ARBA"/>
</dbReference>
<gene>
    <name evidence="3" type="ordered locus">Cyan7425_5196</name>
</gene>
<dbReference type="eggNOG" id="COG0110">
    <property type="taxonomic scope" value="Bacteria"/>
</dbReference>
<dbReference type="CDD" id="cd04647">
    <property type="entry name" value="LbH_MAT_like"/>
    <property type="match status" value="1"/>
</dbReference>
<dbReference type="EMBL" id="CP001344">
    <property type="protein sequence ID" value="ACL47489.1"/>
    <property type="molecule type" value="Genomic_DNA"/>
</dbReference>
<dbReference type="InterPro" id="IPR051159">
    <property type="entry name" value="Hexapeptide_acetyltransf"/>
</dbReference>
<reference evidence="3" key="1">
    <citation type="submission" date="2009-01" db="EMBL/GenBank/DDBJ databases">
        <title>Complete sequence of chromosome Cyanothece sp. PCC 7425.</title>
        <authorList>
            <consortium name="US DOE Joint Genome Institute"/>
            <person name="Lucas S."/>
            <person name="Copeland A."/>
            <person name="Lapidus A."/>
            <person name="Glavina del Rio T."/>
            <person name="Dalin E."/>
            <person name="Tice H."/>
            <person name="Bruce D."/>
            <person name="Goodwin L."/>
            <person name="Pitluck S."/>
            <person name="Sims D."/>
            <person name="Meineke L."/>
            <person name="Brettin T."/>
            <person name="Detter J.C."/>
            <person name="Han C."/>
            <person name="Larimer F."/>
            <person name="Land M."/>
            <person name="Hauser L."/>
            <person name="Kyrpides N."/>
            <person name="Ovchinnikova G."/>
            <person name="Liberton M."/>
            <person name="Stoeckel J."/>
            <person name="Banerjee A."/>
            <person name="Singh A."/>
            <person name="Page L."/>
            <person name="Sato H."/>
            <person name="Zhao L."/>
            <person name="Sherman L."/>
            <person name="Pakrasi H."/>
            <person name="Richardson P."/>
        </authorList>
    </citation>
    <scope>NUCLEOTIDE SEQUENCE</scope>
    <source>
        <strain evidence="3">PCC 7425</strain>
    </source>
</reference>
<accession>B8HQ92</accession>
<dbReference type="OrthoDB" id="9815592at2"/>
<dbReference type="PANTHER" id="PTHR23416">
    <property type="entry name" value="SIALIC ACID SYNTHASE-RELATED"/>
    <property type="match status" value="1"/>
</dbReference>
<dbReference type="HOGENOM" id="CLU_1208047_0_0_3"/>
<protein>
    <submittedName>
        <fullName evidence="3">Transferase hexapeptide repeat containing protein</fullName>
    </submittedName>
</protein>
<dbReference type="Gene3D" id="2.160.10.10">
    <property type="entry name" value="Hexapeptide repeat proteins"/>
    <property type="match status" value="1"/>
</dbReference>
<dbReference type="InterPro" id="IPR011004">
    <property type="entry name" value="Trimer_LpxA-like_sf"/>
</dbReference>
<dbReference type="STRING" id="395961.Cyan7425_5196"/>
<dbReference type="InterPro" id="IPR018357">
    <property type="entry name" value="Hexapep_transf_CS"/>
</dbReference>
<dbReference type="AlphaFoldDB" id="B8HQ92"/>
<keyword evidence="2" id="KW-0677">Repeat</keyword>
<dbReference type="InterPro" id="IPR001451">
    <property type="entry name" value="Hexapep"/>
</dbReference>
<dbReference type="PANTHER" id="PTHR23416:SF78">
    <property type="entry name" value="LIPOPOLYSACCHARIDE BIOSYNTHESIS O-ACETYL TRANSFERASE WBBJ-RELATED"/>
    <property type="match status" value="1"/>
</dbReference>
<keyword evidence="1 3" id="KW-0808">Transferase</keyword>
<proteinExistence type="predicted"/>
<dbReference type="KEGG" id="cyn:Cyan7425_5196"/>
<evidence type="ECO:0000256" key="1">
    <source>
        <dbReference type="ARBA" id="ARBA00022679"/>
    </source>
</evidence>
<dbReference type="SUPFAM" id="SSF51161">
    <property type="entry name" value="Trimeric LpxA-like enzymes"/>
    <property type="match status" value="1"/>
</dbReference>
<evidence type="ECO:0000313" key="3">
    <source>
        <dbReference type="EMBL" id="ACL47489.1"/>
    </source>
</evidence>